<evidence type="ECO:0000313" key="4">
    <source>
        <dbReference type="Proteomes" id="UP000614216"/>
    </source>
</evidence>
<dbReference type="PRINTS" id="PR01543">
    <property type="entry name" value="ANATRNSFRASE"/>
</dbReference>
<protein>
    <submittedName>
        <fullName evidence="3">Arylamine N-acetyltransferase</fullName>
    </submittedName>
</protein>
<evidence type="ECO:0000256" key="1">
    <source>
        <dbReference type="ARBA" id="ARBA00006547"/>
    </source>
</evidence>
<reference evidence="3" key="1">
    <citation type="submission" date="2021-01" db="EMBL/GenBank/DDBJ databases">
        <title>Fulvivirga kasyanovii gen. nov., sp nov., a novel member of the phylum Bacteroidetes isolated from seawater in a mussel farm.</title>
        <authorList>
            <person name="Zhao L.-H."/>
            <person name="Wang Z.-J."/>
        </authorList>
    </citation>
    <scope>NUCLEOTIDE SEQUENCE</scope>
    <source>
        <strain evidence="3">29W222</strain>
    </source>
</reference>
<dbReference type="Pfam" id="PF00797">
    <property type="entry name" value="Acetyltransf_2"/>
    <property type="match status" value="1"/>
</dbReference>
<evidence type="ECO:0000313" key="3">
    <source>
        <dbReference type="EMBL" id="MBL6447769.1"/>
    </source>
</evidence>
<dbReference type="Proteomes" id="UP000614216">
    <property type="component" value="Unassembled WGS sequence"/>
</dbReference>
<dbReference type="PANTHER" id="PTHR11786">
    <property type="entry name" value="N-HYDROXYARYLAMINE O-ACETYLTRANSFERASE"/>
    <property type="match status" value="1"/>
</dbReference>
<dbReference type="InterPro" id="IPR001447">
    <property type="entry name" value="Arylamine_N-AcTrfase"/>
</dbReference>
<dbReference type="PANTHER" id="PTHR11786:SF0">
    <property type="entry name" value="ARYLAMINE N-ACETYLTRANSFERASE 4-RELATED"/>
    <property type="match status" value="1"/>
</dbReference>
<dbReference type="Gene3D" id="3.30.2140.10">
    <property type="entry name" value="Arylamine N-acetyltransferase"/>
    <property type="match status" value="1"/>
</dbReference>
<keyword evidence="4" id="KW-1185">Reference proteome</keyword>
<evidence type="ECO:0000256" key="2">
    <source>
        <dbReference type="RuleBase" id="RU003452"/>
    </source>
</evidence>
<gene>
    <name evidence="3" type="ORF">JMN32_15730</name>
</gene>
<dbReference type="Gene3D" id="2.40.128.150">
    <property type="entry name" value="Cysteine proteinases"/>
    <property type="match status" value="1"/>
</dbReference>
<comment type="caution">
    <text evidence="3">The sequence shown here is derived from an EMBL/GenBank/DDBJ whole genome shotgun (WGS) entry which is preliminary data.</text>
</comment>
<dbReference type="SUPFAM" id="SSF54001">
    <property type="entry name" value="Cysteine proteinases"/>
    <property type="match status" value="1"/>
</dbReference>
<sequence>MNKDLYLSRIGYKAELILTFEVLKDLQKAHLLNIPFENLDIHFGNYIRLDIERIYQKVVVNKRGGFCYELNGLFYELLEALGYQTKRISARVFDSKKGYSKEYDHLVIIVEIDAQEYLVDVGFGEFTFGPLKVELDTIQQDERGDFVIDMLDENWFRVGKVIDKAVTPQYIFKNQQREFDEFAEMCQYHQTSPESHFTQKRLISKPTENGRITLTGDLLKIKEGEEVTEAVLKGEEAFHRELWNHFNIRIERGTAKDG</sequence>
<dbReference type="AlphaFoldDB" id="A0A937KCU5"/>
<name>A0A937KCU5_9BACT</name>
<comment type="similarity">
    <text evidence="1 2">Belongs to the arylamine N-acetyltransferase family.</text>
</comment>
<dbReference type="EMBL" id="JAEUGD010000053">
    <property type="protein sequence ID" value="MBL6447769.1"/>
    <property type="molecule type" value="Genomic_DNA"/>
</dbReference>
<accession>A0A937KCU5</accession>
<proteinExistence type="inferred from homology"/>
<dbReference type="GO" id="GO:0016407">
    <property type="term" value="F:acetyltransferase activity"/>
    <property type="evidence" value="ECO:0007669"/>
    <property type="project" value="InterPro"/>
</dbReference>
<dbReference type="InterPro" id="IPR038765">
    <property type="entry name" value="Papain-like_cys_pep_sf"/>
</dbReference>
<organism evidence="3 4">
    <name type="scientific">Fulvivirga marina</name>
    <dbReference type="NCBI Taxonomy" id="2494733"/>
    <lineage>
        <taxon>Bacteria</taxon>
        <taxon>Pseudomonadati</taxon>
        <taxon>Bacteroidota</taxon>
        <taxon>Cytophagia</taxon>
        <taxon>Cytophagales</taxon>
        <taxon>Fulvivirgaceae</taxon>
        <taxon>Fulvivirga</taxon>
    </lineage>
</organism>